<evidence type="ECO:0000259" key="2">
    <source>
        <dbReference type="Pfam" id="PF16227"/>
    </source>
</evidence>
<comment type="caution">
    <text evidence="3">The sequence shown here is derived from an EMBL/GenBank/DDBJ whole genome shotgun (WGS) entry which is preliminary data.</text>
</comment>
<dbReference type="AlphaFoldDB" id="A0A8J3GAJ6"/>
<evidence type="ECO:0000313" key="4">
    <source>
        <dbReference type="Proteomes" id="UP000598271"/>
    </source>
</evidence>
<dbReference type="InterPro" id="IPR036514">
    <property type="entry name" value="SGNH_hydro_sf"/>
</dbReference>
<dbReference type="EMBL" id="BMXF01000002">
    <property type="protein sequence ID" value="GHB73836.1"/>
    <property type="molecule type" value="Genomic_DNA"/>
</dbReference>
<feature type="region of interest" description="Disordered" evidence="1">
    <location>
        <begin position="1"/>
        <end position="25"/>
    </location>
</feature>
<feature type="compositionally biased region" description="Basic and acidic residues" evidence="1">
    <location>
        <begin position="11"/>
        <end position="25"/>
    </location>
</feature>
<dbReference type="InterPro" id="IPR032616">
    <property type="entry name" value="DUF4886"/>
</dbReference>
<protein>
    <recommendedName>
        <fullName evidence="2">DUF4886 domain-containing protein</fullName>
    </recommendedName>
</protein>
<evidence type="ECO:0000313" key="3">
    <source>
        <dbReference type="EMBL" id="GHB73836.1"/>
    </source>
</evidence>
<reference evidence="3 4" key="1">
    <citation type="journal article" date="2014" name="Int. J. Syst. Evol. Microbiol.">
        <title>Complete genome sequence of Corynebacterium casei LMG S-19264T (=DSM 44701T), isolated from a smear-ripened cheese.</title>
        <authorList>
            <consortium name="US DOE Joint Genome Institute (JGI-PGF)"/>
            <person name="Walter F."/>
            <person name="Albersmeier A."/>
            <person name="Kalinowski J."/>
            <person name="Ruckert C."/>
        </authorList>
    </citation>
    <scope>NUCLEOTIDE SEQUENCE [LARGE SCALE GENOMIC DNA]</scope>
    <source>
        <strain evidence="3 4">KCTC 12866</strain>
    </source>
</reference>
<dbReference type="Pfam" id="PF16227">
    <property type="entry name" value="DUF4886"/>
    <property type="match status" value="1"/>
</dbReference>
<dbReference type="Gene3D" id="3.40.50.1110">
    <property type="entry name" value="SGNH hydrolase"/>
    <property type="match status" value="1"/>
</dbReference>
<name>A0A8J3GAJ6_9BACT</name>
<organism evidence="3 4">
    <name type="scientific">Persicitalea jodogahamensis</name>
    <dbReference type="NCBI Taxonomy" id="402147"/>
    <lineage>
        <taxon>Bacteria</taxon>
        <taxon>Pseudomonadati</taxon>
        <taxon>Bacteroidota</taxon>
        <taxon>Cytophagia</taxon>
        <taxon>Cytophagales</taxon>
        <taxon>Spirosomataceae</taxon>
        <taxon>Persicitalea</taxon>
    </lineage>
</organism>
<keyword evidence="4" id="KW-1185">Reference proteome</keyword>
<dbReference type="GO" id="GO:0016788">
    <property type="term" value="F:hydrolase activity, acting on ester bonds"/>
    <property type="evidence" value="ECO:0007669"/>
    <property type="project" value="UniProtKB-ARBA"/>
</dbReference>
<sequence length="241" mass="27348">MGGSPLKRHWEHAEAAEADSLDPKGRPYNGKSLRMLLSNGKWDIVTIQQYSMHSAAPSTYDPYARKLFDYIKALQPQAEVVFHQTWAYRTDADGFGQIDDDKTAQNEKEMWEKSRAAYRAKAKELGIRVIPVGDAFWKVDSDSKWGYRKDSNFNFANPQQPALPDQTHSLHAGYRWTNDNKLGFDSHHASEAGCYLGGLVWYAFLFNESPTRVSFVPEKVSPDFAEHLKEVAEETVARSGK</sequence>
<evidence type="ECO:0000256" key="1">
    <source>
        <dbReference type="SAM" id="MobiDB-lite"/>
    </source>
</evidence>
<gene>
    <name evidence="3" type="ORF">GCM10007390_30030</name>
</gene>
<feature type="domain" description="DUF4886" evidence="2">
    <location>
        <begin position="31"/>
        <end position="103"/>
    </location>
</feature>
<feature type="compositionally biased region" description="Basic residues" evidence="1">
    <location>
        <begin position="1"/>
        <end position="10"/>
    </location>
</feature>
<dbReference type="Proteomes" id="UP000598271">
    <property type="component" value="Unassembled WGS sequence"/>
</dbReference>
<proteinExistence type="predicted"/>
<dbReference type="SUPFAM" id="SSF52266">
    <property type="entry name" value="SGNH hydrolase"/>
    <property type="match status" value="1"/>
</dbReference>
<accession>A0A8J3GAJ6</accession>